<keyword evidence="1" id="KW-0732">Signal</keyword>
<proteinExistence type="predicted"/>
<dbReference type="RefSeq" id="WP_068216780.1">
    <property type="nucleotide sequence ID" value="NZ_LRPC01000001.1"/>
</dbReference>
<protein>
    <recommendedName>
        <fullName evidence="4">DUF4221 domain-containing protein</fullName>
    </recommendedName>
</protein>
<gene>
    <name evidence="2" type="ORF">AWW68_03880</name>
</gene>
<dbReference type="EMBL" id="LRPC01000001">
    <property type="protein sequence ID" value="KYG77916.1"/>
    <property type="molecule type" value="Genomic_DNA"/>
</dbReference>
<dbReference type="STRING" id="333140.AWW68_03880"/>
<evidence type="ECO:0008006" key="4">
    <source>
        <dbReference type="Google" id="ProtNLM"/>
    </source>
</evidence>
<dbReference type="AlphaFoldDB" id="A0A150XGU8"/>
<dbReference type="PROSITE" id="PS51257">
    <property type="entry name" value="PROKAR_LIPOPROTEIN"/>
    <property type="match status" value="1"/>
</dbReference>
<feature type="signal peptide" evidence="1">
    <location>
        <begin position="1"/>
        <end position="29"/>
    </location>
</feature>
<reference evidence="2 3" key="1">
    <citation type="submission" date="2016-01" db="EMBL/GenBank/DDBJ databases">
        <title>Genome sequencing of Roseivirga spongicola UST030701-084.</title>
        <authorList>
            <person name="Selvaratnam C."/>
            <person name="Thevarajoo S."/>
            <person name="Goh K.M."/>
            <person name="Ee R."/>
            <person name="Chan K.-G."/>
            <person name="Chong C.S."/>
        </authorList>
    </citation>
    <scope>NUCLEOTIDE SEQUENCE [LARGE SCALE GENOMIC DNA]</scope>
    <source>
        <strain evidence="2 3">UST030701-084</strain>
    </source>
</reference>
<sequence>MKTKHALKIKVVLALLIPFVTYSCGGSSAQDESVESSNYKLEIVDSLQFDIITPVLQIADVDPKTGNILVIQRRPSKAIIFNSELEVLVEKEFLPSDPKGPGAALKSGTFFGDGVAFNSPNRVSIFDGNLEFQKVLRPHYASQMFDQTKKDIYQFSTDSGEPRLVSFFGEPQTEFWEGMQEFYDEFNVVDIVDPAQYSDPRDTVFMPIGELTGDSRYRNGKAHYFLSPVFDVKENTLHYVLNDDTVLYRRQLPEGDIIESYTIPYDEFILFEGYTMGEAGVAEQNKPHDREGKVEEVYHVDGFDVIFYHSGMKLSQMMNYRESPDPQKEFERIDYKKYLIIKDGKRVNLELKLNPKIQSIQLADENGFLYGSQNTKMLEEEPEKYTIYKLKIVPDEN</sequence>
<evidence type="ECO:0000313" key="3">
    <source>
        <dbReference type="Proteomes" id="UP000075606"/>
    </source>
</evidence>
<evidence type="ECO:0000313" key="2">
    <source>
        <dbReference type="EMBL" id="KYG77916.1"/>
    </source>
</evidence>
<dbReference type="OrthoDB" id="821888at2"/>
<evidence type="ECO:0000256" key="1">
    <source>
        <dbReference type="SAM" id="SignalP"/>
    </source>
</evidence>
<accession>A0A150XGU8</accession>
<name>A0A150XGU8_9BACT</name>
<keyword evidence="3" id="KW-1185">Reference proteome</keyword>
<dbReference type="Proteomes" id="UP000075606">
    <property type="component" value="Unassembled WGS sequence"/>
</dbReference>
<feature type="chain" id="PRO_5007574725" description="DUF4221 domain-containing protein" evidence="1">
    <location>
        <begin position="30"/>
        <end position="397"/>
    </location>
</feature>
<organism evidence="2 3">
    <name type="scientific">Roseivirga spongicola</name>
    <dbReference type="NCBI Taxonomy" id="333140"/>
    <lineage>
        <taxon>Bacteria</taxon>
        <taxon>Pseudomonadati</taxon>
        <taxon>Bacteroidota</taxon>
        <taxon>Cytophagia</taxon>
        <taxon>Cytophagales</taxon>
        <taxon>Roseivirgaceae</taxon>
        <taxon>Roseivirga</taxon>
    </lineage>
</organism>
<comment type="caution">
    <text evidence="2">The sequence shown here is derived from an EMBL/GenBank/DDBJ whole genome shotgun (WGS) entry which is preliminary data.</text>
</comment>